<evidence type="ECO:0000313" key="2">
    <source>
        <dbReference type="Proteomes" id="UP001519328"/>
    </source>
</evidence>
<dbReference type="Proteomes" id="UP001519328">
    <property type="component" value="Unassembled WGS sequence"/>
</dbReference>
<gene>
    <name evidence="1" type="ORF">J2Z82_002253</name>
</gene>
<evidence type="ECO:0000313" key="1">
    <source>
        <dbReference type="EMBL" id="MBP1949316.1"/>
    </source>
</evidence>
<name>A0ABS4HEH0_9BACI</name>
<accession>A0ABS4HEH0</accession>
<proteinExistence type="predicted"/>
<comment type="caution">
    <text evidence="1">The sequence shown here is derived from an EMBL/GenBank/DDBJ whole genome shotgun (WGS) entry which is preliminary data.</text>
</comment>
<dbReference type="RefSeq" id="WP_209480822.1">
    <property type="nucleotide sequence ID" value="NZ_JAGGKK010000011.1"/>
</dbReference>
<reference evidence="1 2" key="1">
    <citation type="submission" date="2021-03" db="EMBL/GenBank/DDBJ databases">
        <title>Genomic Encyclopedia of Type Strains, Phase IV (KMG-IV): sequencing the most valuable type-strain genomes for metagenomic binning, comparative biology and taxonomic classification.</title>
        <authorList>
            <person name="Goeker M."/>
        </authorList>
    </citation>
    <scope>NUCLEOTIDE SEQUENCE [LARGE SCALE GENOMIC DNA]</scope>
    <source>
        <strain evidence="1 2">DSM 21085</strain>
    </source>
</reference>
<dbReference type="EMBL" id="JAGGKK010000011">
    <property type="protein sequence ID" value="MBP1949316.1"/>
    <property type="molecule type" value="Genomic_DNA"/>
</dbReference>
<sequence length="70" mass="7858">MFNPIKSLLAETPTGTAVQELMMNGEDISGVEKFVKYDKKRDLAYFSNSSGSTFIAVGERIDMIEFKMTK</sequence>
<keyword evidence="2" id="KW-1185">Reference proteome</keyword>
<organism evidence="1 2">
    <name type="scientific">Virgibacillus litoralis</name>
    <dbReference type="NCBI Taxonomy" id="578221"/>
    <lineage>
        <taxon>Bacteria</taxon>
        <taxon>Bacillati</taxon>
        <taxon>Bacillota</taxon>
        <taxon>Bacilli</taxon>
        <taxon>Bacillales</taxon>
        <taxon>Bacillaceae</taxon>
        <taxon>Virgibacillus</taxon>
    </lineage>
</organism>
<protein>
    <submittedName>
        <fullName evidence="1">Uncharacterized protein</fullName>
    </submittedName>
</protein>